<dbReference type="AlphaFoldDB" id="A0A3B0VHF2"/>
<proteinExistence type="predicted"/>
<organism evidence="5">
    <name type="scientific">hydrothermal vent metagenome</name>
    <dbReference type="NCBI Taxonomy" id="652676"/>
    <lineage>
        <taxon>unclassified sequences</taxon>
        <taxon>metagenomes</taxon>
        <taxon>ecological metagenomes</taxon>
    </lineage>
</organism>
<dbReference type="GO" id="GO:0005737">
    <property type="term" value="C:cytoplasm"/>
    <property type="evidence" value="ECO:0007669"/>
    <property type="project" value="TreeGrafter"/>
</dbReference>
<protein>
    <submittedName>
        <fullName evidence="5">Alcohol dehydrogenase</fullName>
        <ecNumber evidence="5">1.1.1.1</ecNumber>
    </submittedName>
</protein>
<evidence type="ECO:0000313" key="5">
    <source>
        <dbReference type="EMBL" id="VAW42361.1"/>
    </source>
</evidence>
<dbReference type="GO" id="GO:0046872">
    <property type="term" value="F:metal ion binding"/>
    <property type="evidence" value="ECO:0007669"/>
    <property type="project" value="UniProtKB-KW"/>
</dbReference>
<feature type="non-terminal residue" evidence="5">
    <location>
        <position position="1"/>
    </location>
</feature>
<evidence type="ECO:0000256" key="3">
    <source>
        <dbReference type="ARBA" id="ARBA00022833"/>
    </source>
</evidence>
<dbReference type="SUPFAM" id="SSF51735">
    <property type="entry name" value="NAD(P)-binding Rossmann-fold domains"/>
    <property type="match status" value="1"/>
</dbReference>
<dbReference type="PANTHER" id="PTHR42940:SF8">
    <property type="entry name" value="VACUOLAR PROTEIN SORTING-ASSOCIATED PROTEIN 11"/>
    <property type="match status" value="1"/>
</dbReference>
<dbReference type="Gene3D" id="3.40.50.720">
    <property type="entry name" value="NAD(P)-binding Rossmann-like Domain"/>
    <property type="match status" value="1"/>
</dbReference>
<reference evidence="5" key="1">
    <citation type="submission" date="2018-06" db="EMBL/GenBank/DDBJ databases">
        <authorList>
            <person name="Zhirakovskaya E."/>
        </authorList>
    </citation>
    <scope>NUCLEOTIDE SEQUENCE</scope>
</reference>
<keyword evidence="4 5" id="KW-0560">Oxidoreductase</keyword>
<name>A0A3B0VHF2_9ZZZZ</name>
<dbReference type="EC" id="1.1.1.1" evidence="5"/>
<gene>
    <name evidence="5" type="ORF">MNBD_DELTA03-1135</name>
</gene>
<accession>A0A3B0VHF2</accession>
<evidence type="ECO:0000256" key="4">
    <source>
        <dbReference type="ARBA" id="ARBA00023002"/>
    </source>
</evidence>
<keyword evidence="3" id="KW-0862">Zinc</keyword>
<dbReference type="PANTHER" id="PTHR42940">
    <property type="entry name" value="ALCOHOL DEHYDROGENASE 1-RELATED"/>
    <property type="match status" value="1"/>
</dbReference>
<evidence type="ECO:0000256" key="1">
    <source>
        <dbReference type="ARBA" id="ARBA00001947"/>
    </source>
</evidence>
<dbReference type="InterPro" id="IPR036291">
    <property type="entry name" value="NAD(P)-bd_dom_sf"/>
</dbReference>
<evidence type="ECO:0000256" key="2">
    <source>
        <dbReference type="ARBA" id="ARBA00022723"/>
    </source>
</evidence>
<comment type="cofactor">
    <cofactor evidence="1">
        <name>Zn(2+)</name>
        <dbReference type="ChEBI" id="CHEBI:29105"/>
    </cofactor>
</comment>
<dbReference type="EMBL" id="UOEX01000436">
    <property type="protein sequence ID" value="VAW42361.1"/>
    <property type="molecule type" value="Genomic_DNA"/>
</dbReference>
<keyword evidence="2" id="KW-0479">Metal-binding</keyword>
<dbReference type="Gene3D" id="3.90.180.10">
    <property type="entry name" value="Medium-chain alcohol dehydrogenases, catalytic domain"/>
    <property type="match status" value="1"/>
</dbReference>
<sequence>CLPLPPSYDSAHAAPLLCAGLIGFRSLRMCGEARRLGFYGFGAAAHIITQVATAQGRQVYAFTRPGDDRGRQFARRLGAVWAGGSDERPPVELEAAIIFAPAGHLVPQALRVLEKGGVVVCAGIYMSDIPAFPYELLWGERRICSVANLTREDGREFFDFISRHAVETDITAYPLAAANEALDDVRRGRIKGAAILTNRPL</sequence>
<dbReference type="GO" id="GO:0004022">
    <property type="term" value="F:alcohol dehydrogenase (NAD+) activity"/>
    <property type="evidence" value="ECO:0007669"/>
    <property type="project" value="UniProtKB-EC"/>
</dbReference>